<dbReference type="InterPro" id="IPR011333">
    <property type="entry name" value="SKP1/BTB/POZ_sf"/>
</dbReference>
<reference evidence="1 2" key="1">
    <citation type="journal article" date="2024" name="Commun. Biol.">
        <title>Comparative genomic analysis of thermophilic fungi reveals convergent evolutionary adaptations and gene losses.</title>
        <authorList>
            <person name="Steindorff A.S."/>
            <person name="Aguilar-Pontes M.V."/>
            <person name="Robinson A.J."/>
            <person name="Andreopoulos B."/>
            <person name="LaButti K."/>
            <person name="Kuo A."/>
            <person name="Mondo S."/>
            <person name="Riley R."/>
            <person name="Otillar R."/>
            <person name="Haridas S."/>
            <person name="Lipzen A."/>
            <person name="Grimwood J."/>
            <person name="Schmutz J."/>
            <person name="Clum A."/>
            <person name="Reid I.D."/>
            <person name="Moisan M.C."/>
            <person name="Butler G."/>
            <person name="Nguyen T.T.M."/>
            <person name="Dewar K."/>
            <person name="Conant G."/>
            <person name="Drula E."/>
            <person name="Henrissat B."/>
            <person name="Hansel C."/>
            <person name="Singer S."/>
            <person name="Hutchinson M.I."/>
            <person name="de Vries R.P."/>
            <person name="Natvig D.O."/>
            <person name="Powell A.J."/>
            <person name="Tsang A."/>
            <person name="Grigoriev I.V."/>
        </authorList>
    </citation>
    <scope>NUCLEOTIDE SEQUENCE [LARGE SCALE GENOMIC DNA]</scope>
    <source>
        <strain evidence="1 2">CBS 494.80</strain>
    </source>
</reference>
<accession>A0ABR4CWX6</accession>
<organism evidence="1 2">
    <name type="scientific">Oculimacula yallundae</name>
    <dbReference type="NCBI Taxonomy" id="86028"/>
    <lineage>
        <taxon>Eukaryota</taxon>
        <taxon>Fungi</taxon>
        <taxon>Dikarya</taxon>
        <taxon>Ascomycota</taxon>
        <taxon>Pezizomycotina</taxon>
        <taxon>Leotiomycetes</taxon>
        <taxon>Helotiales</taxon>
        <taxon>Ploettnerulaceae</taxon>
        <taxon>Oculimacula</taxon>
    </lineage>
</organism>
<protein>
    <recommendedName>
        <fullName evidence="3">BTB domain-containing protein</fullName>
    </recommendedName>
</protein>
<evidence type="ECO:0008006" key="3">
    <source>
        <dbReference type="Google" id="ProtNLM"/>
    </source>
</evidence>
<gene>
    <name evidence="1" type="ORF">VTL71DRAFT_8125</name>
</gene>
<dbReference type="EMBL" id="JAZHXI010000002">
    <property type="protein sequence ID" value="KAL2074347.1"/>
    <property type="molecule type" value="Genomic_DNA"/>
</dbReference>
<dbReference type="Proteomes" id="UP001595075">
    <property type="component" value="Unassembled WGS sequence"/>
</dbReference>
<dbReference type="SUPFAM" id="SSF54695">
    <property type="entry name" value="POZ domain"/>
    <property type="match status" value="1"/>
</dbReference>
<evidence type="ECO:0000313" key="2">
    <source>
        <dbReference type="Proteomes" id="UP001595075"/>
    </source>
</evidence>
<proteinExistence type="predicted"/>
<name>A0ABR4CWX6_9HELO</name>
<dbReference type="Gene3D" id="3.30.710.10">
    <property type="entry name" value="Potassium Channel Kv1.1, Chain A"/>
    <property type="match status" value="1"/>
</dbReference>
<sequence>MVAARWITVFVGSGKTEFKLPADTLAHYSRFFKRAIDRPLSGDERDTILLPDICTEDFEIFVEFIFKRTLQDALTVEKWGDAIIERCVSFVVFAKELDLGPVDEAVYDLFKAALEKNGCEGFRPHHIENIFCSTSPESMLRVLITKVALSMGAIHLGTYRNQETEVHGFAAELLRQIRLADLSASWTDPLSGEKRTIGGDL</sequence>
<evidence type="ECO:0000313" key="1">
    <source>
        <dbReference type="EMBL" id="KAL2074347.1"/>
    </source>
</evidence>
<keyword evidence="2" id="KW-1185">Reference proteome</keyword>
<comment type="caution">
    <text evidence="1">The sequence shown here is derived from an EMBL/GenBank/DDBJ whole genome shotgun (WGS) entry which is preliminary data.</text>
</comment>